<keyword evidence="2" id="KW-1133">Transmembrane helix</keyword>
<evidence type="ECO:0000313" key="3">
    <source>
        <dbReference type="EMBL" id="VDL64109.1"/>
    </source>
</evidence>
<feature type="region of interest" description="Disordered" evidence="1">
    <location>
        <begin position="43"/>
        <end position="71"/>
    </location>
</feature>
<gene>
    <name evidence="3" type="ORF">NBR_LOCUS962</name>
</gene>
<evidence type="ECO:0000256" key="1">
    <source>
        <dbReference type="SAM" id="MobiDB-lite"/>
    </source>
</evidence>
<feature type="transmembrane region" description="Helical" evidence="2">
    <location>
        <begin position="76"/>
        <end position="95"/>
    </location>
</feature>
<feature type="compositionally biased region" description="Polar residues" evidence="1">
    <location>
        <begin position="60"/>
        <end position="71"/>
    </location>
</feature>
<feature type="transmembrane region" description="Helical" evidence="2">
    <location>
        <begin position="107"/>
        <end position="127"/>
    </location>
</feature>
<evidence type="ECO:0000313" key="5">
    <source>
        <dbReference type="WBParaSite" id="NBR_0000096101-mRNA-1"/>
    </source>
</evidence>
<proteinExistence type="predicted"/>
<keyword evidence="2" id="KW-0812">Transmembrane</keyword>
<feature type="compositionally biased region" description="Basic and acidic residues" evidence="1">
    <location>
        <begin position="263"/>
        <end position="284"/>
    </location>
</feature>
<dbReference type="WBParaSite" id="NBR_0000096101-mRNA-1">
    <property type="protein sequence ID" value="NBR_0000096101-mRNA-1"/>
    <property type="gene ID" value="NBR_0000096101"/>
</dbReference>
<dbReference type="EMBL" id="UYSL01000598">
    <property type="protein sequence ID" value="VDL64109.1"/>
    <property type="molecule type" value="Genomic_DNA"/>
</dbReference>
<evidence type="ECO:0000313" key="4">
    <source>
        <dbReference type="Proteomes" id="UP000271162"/>
    </source>
</evidence>
<feature type="compositionally biased region" description="Basic and acidic residues" evidence="1">
    <location>
        <begin position="238"/>
        <end position="249"/>
    </location>
</feature>
<dbReference type="AlphaFoldDB" id="A0A0N4XEK9"/>
<evidence type="ECO:0000256" key="2">
    <source>
        <dbReference type="SAM" id="Phobius"/>
    </source>
</evidence>
<keyword evidence="2" id="KW-0472">Membrane</keyword>
<reference evidence="3 4" key="2">
    <citation type="submission" date="2018-11" db="EMBL/GenBank/DDBJ databases">
        <authorList>
            <consortium name="Pathogen Informatics"/>
        </authorList>
    </citation>
    <scope>NUCLEOTIDE SEQUENCE [LARGE SCALE GENOMIC DNA]</scope>
</reference>
<sequence>MLRRHNKPGGSPSQQNSVFIAEGVRVKPSHYIAEDLATQGAQASTPAPAENAATPGAVPSNVTASRSQGSMHSGRNCGYFVFLAITLLTCIHNSIRAMLVGYGASDWSILKFCAMSELLLTIAVFILKVVSITFAEKVCIRIACLAVMQNESNIAAQLTEKTDVSGGIDLPIPLVYPIAAAVTKSFFNLSELFGVEAKTLKIPNVVARNIGSGEFLSEKEGIKSFKPSASLMAAKTQSAEKEKDPRPSKELSASMEKPMLNSAEKEKGTKFSNAEKEKGPKLSK</sequence>
<feature type="region of interest" description="Disordered" evidence="1">
    <location>
        <begin position="231"/>
        <end position="284"/>
    </location>
</feature>
<accession>A0A0N4XEK9</accession>
<keyword evidence="4" id="KW-1185">Reference proteome</keyword>
<protein>
    <submittedName>
        <fullName evidence="5">TPT domain-containing protein</fullName>
    </submittedName>
</protein>
<reference evidence="5" key="1">
    <citation type="submission" date="2017-02" db="UniProtKB">
        <authorList>
            <consortium name="WormBaseParasite"/>
        </authorList>
    </citation>
    <scope>IDENTIFICATION</scope>
</reference>
<dbReference type="Proteomes" id="UP000271162">
    <property type="component" value="Unassembled WGS sequence"/>
</dbReference>
<organism evidence="5">
    <name type="scientific">Nippostrongylus brasiliensis</name>
    <name type="common">Rat hookworm</name>
    <dbReference type="NCBI Taxonomy" id="27835"/>
    <lineage>
        <taxon>Eukaryota</taxon>
        <taxon>Metazoa</taxon>
        <taxon>Ecdysozoa</taxon>
        <taxon>Nematoda</taxon>
        <taxon>Chromadorea</taxon>
        <taxon>Rhabditida</taxon>
        <taxon>Rhabditina</taxon>
        <taxon>Rhabditomorpha</taxon>
        <taxon>Strongyloidea</taxon>
        <taxon>Heligmosomidae</taxon>
        <taxon>Nippostrongylus</taxon>
    </lineage>
</organism>
<name>A0A0N4XEK9_NIPBR</name>